<accession>A0A0F9TFH8</accession>
<protein>
    <submittedName>
        <fullName evidence="1">Uncharacterized protein</fullName>
    </submittedName>
</protein>
<reference evidence="1" key="1">
    <citation type="journal article" date="2015" name="Nature">
        <title>Complex archaea that bridge the gap between prokaryotes and eukaryotes.</title>
        <authorList>
            <person name="Spang A."/>
            <person name="Saw J.H."/>
            <person name="Jorgensen S.L."/>
            <person name="Zaremba-Niedzwiedzka K."/>
            <person name="Martijn J."/>
            <person name="Lind A.E."/>
            <person name="van Eijk R."/>
            <person name="Schleper C."/>
            <person name="Guy L."/>
            <person name="Ettema T.J."/>
        </authorList>
    </citation>
    <scope>NUCLEOTIDE SEQUENCE</scope>
</reference>
<dbReference type="AlphaFoldDB" id="A0A0F9TFH8"/>
<organism evidence="1">
    <name type="scientific">marine sediment metagenome</name>
    <dbReference type="NCBI Taxonomy" id="412755"/>
    <lineage>
        <taxon>unclassified sequences</taxon>
        <taxon>metagenomes</taxon>
        <taxon>ecological metagenomes</taxon>
    </lineage>
</organism>
<proteinExistence type="predicted"/>
<dbReference type="EMBL" id="LAZR01000341">
    <property type="protein sequence ID" value="KKN73597.1"/>
    <property type="molecule type" value="Genomic_DNA"/>
</dbReference>
<name>A0A0F9TFH8_9ZZZZ</name>
<gene>
    <name evidence="1" type="ORF">LCGC14_0399130</name>
</gene>
<sequence>MSDNVSSVNLEEKMGKVLREEDNYSKFYDQVYGRDNPKGKASGWIQWKGTDVCIDLVCECGERNHFDGDFFYFYQCQKCLRIYAVGQNIKLIKLSAEEIKLGDLENWQYKVGQD</sequence>
<comment type="caution">
    <text evidence="1">The sequence shown here is derived from an EMBL/GenBank/DDBJ whole genome shotgun (WGS) entry which is preliminary data.</text>
</comment>
<evidence type="ECO:0000313" key="1">
    <source>
        <dbReference type="EMBL" id="KKN73597.1"/>
    </source>
</evidence>